<evidence type="ECO:0000313" key="3">
    <source>
        <dbReference type="Proteomes" id="UP000799778"/>
    </source>
</evidence>
<dbReference type="Proteomes" id="UP000799778">
    <property type="component" value="Unassembled WGS sequence"/>
</dbReference>
<keyword evidence="3" id="KW-1185">Reference proteome</keyword>
<dbReference type="PANTHER" id="PTHR28058">
    <property type="entry name" value="37S RIBOSOMAL PROTEIN MRP51, MITOCHONDRIAL"/>
    <property type="match status" value="1"/>
</dbReference>
<dbReference type="InterPro" id="IPR016712">
    <property type="entry name" value="Rbsml_bS1m-like"/>
</dbReference>
<dbReference type="GO" id="GO:0005763">
    <property type="term" value="C:mitochondrial small ribosomal subunit"/>
    <property type="evidence" value="ECO:0007669"/>
    <property type="project" value="TreeGrafter"/>
</dbReference>
<feature type="region of interest" description="Disordered" evidence="1">
    <location>
        <begin position="25"/>
        <end position="53"/>
    </location>
</feature>
<evidence type="ECO:0000313" key="2">
    <source>
        <dbReference type="EMBL" id="KAF2019230.1"/>
    </source>
</evidence>
<protein>
    <submittedName>
        <fullName evidence="2">Uncharacterized protein</fullName>
    </submittedName>
</protein>
<dbReference type="GO" id="GO:0070124">
    <property type="term" value="P:mitochondrial translational initiation"/>
    <property type="evidence" value="ECO:0007669"/>
    <property type="project" value="TreeGrafter"/>
</dbReference>
<feature type="region of interest" description="Disordered" evidence="1">
    <location>
        <begin position="489"/>
        <end position="542"/>
    </location>
</feature>
<reference evidence="2" key="1">
    <citation type="journal article" date="2020" name="Stud. Mycol.">
        <title>101 Dothideomycetes genomes: a test case for predicting lifestyles and emergence of pathogens.</title>
        <authorList>
            <person name="Haridas S."/>
            <person name="Albert R."/>
            <person name="Binder M."/>
            <person name="Bloem J."/>
            <person name="Labutti K."/>
            <person name="Salamov A."/>
            <person name="Andreopoulos B."/>
            <person name="Baker S."/>
            <person name="Barry K."/>
            <person name="Bills G."/>
            <person name="Bluhm B."/>
            <person name="Cannon C."/>
            <person name="Castanera R."/>
            <person name="Culley D."/>
            <person name="Daum C."/>
            <person name="Ezra D."/>
            <person name="Gonzalez J."/>
            <person name="Henrissat B."/>
            <person name="Kuo A."/>
            <person name="Liang C."/>
            <person name="Lipzen A."/>
            <person name="Lutzoni F."/>
            <person name="Magnuson J."/>
            <person name="Mondo S."/>
            <person name="Nolan M."/>
            <person name="Ohm R."/>
            <person name="Pangilinan J."/>
            <person name="Park H.-J."/>
            <person name="Ramirez L."/>
            <person name="Alfaro M."/>
            <person name="Sun H."/>
            <person name="Tritt A."/>
            <person name="Yoshinaga Y."/>
            <person name="Zwiers L.-H."/>
            <person name="Turgeon B."/>
            <person name="Goodwin S."/>
            <person name="Spatafora J."/>
            <person name="Crous P."/>
            <person name="Grigoriev I."/>
        </authorList>
    </citation>
    <scope>NUCLEOTIDE SEQUENCE</scope>
    <source>
        <strain evidence="2">CBS 175.79</strain>
    </source>
</reference>
<organism evidence="2 3">
    <name type="scientific">Aaosphaeria arxii CBS 175.79</name>
    <dbReference type="NCBI Taxonomy" id="1450172"/>
    <lineage>
        <taxon>Eukaryota</taxon>
        <taxon>Fungi</taxon>
        <taxon>Dikarya</taxon>
        <taxon>Ascomycota</taxon>
        <taxon>Pezizomycotina</taxon>
        <taxon>Dothideomycetes</taxon>
        <taxon>Pleosporomycetidae</taxon>
        <taxon>Pleosporales</taxon>
        <taxon>Pleosporales incertae sedis</taxon>
        <taxon>Aaosphaeria</taxon>
    </lineage>
</organism>
<sequence>MSLRRQSLSPTANLLRNSRLFALPNPLPRPSVAESFGSGSTKESDSATIPYPTHQAIATTPSSAARGDWGLKRPLPKRSRILQTSNPVVRIKQWDSIEHITDFDSATDHVRTRQKFEELNIPLLKGLSHFRDTDLTYTPPKSAFEKRADITSYDVEDGLDGAAIFLRALKESRVKREQENRSTKKAMRKAKESGEKVDESFEAARFTPFTPPSQEVFKLSNPRWKNDGPWLPGMSATEFTSYLSKEISKRKNEFSRYLVEFVKGQIYTTRRHASSQAETIPIDAAEAEAFRQKKEKEWSNITAADVSSGITALRAQCAKDPLTSDLVNKLIIPFLRLPPMKLKSTEFGANPNSKRAIDSYRFSDDTTPASTHPSAGLSYLRTKAFLSNHPILGPQALPTPITSRVVQPRQTSNTTETTARLGVAGFVTEDEHSKMTSMATRGSARFESGIQTLDVDTHGGKKVPVQPQFASVSPDGKVFIKVKRSNGPELAVSRGQLEDKPPEREGNQTTSLNDLRSGRSGIPELDAQVGLSEETASQGADQFFNMLKDAGVKEQIQTPPGKQ</sequence>
<feature type="compositionally biased region" description="Basic and acidic residues" evidence="1">
    <location>
        <begin position="496"/>
        <end position="506"/>
    </location>
</feature>
<dbReference type="RefSeq" id="XP_033387569.1">
    <property type="nucleotide sequence ID" value="XM_033527060.1"/>
</dbReference>
<dbReference type="PANTHER" id="PTHR28058:SF1">
    <property type="entry name" value="SMALL RIBOSOMAL SUBUNIT PROTEIN BS1M"/>
    <property type="match status" value="1"/>
</dbReference>
<dbReference type="GO" id="GO:0003735">
    <property type="term" value="F:structural constituent of ribosome"/>
    <property type="evidence" value="ECO:0007669"/>
    <property type="project" value="TreeGrafter"/>
</dbReference>
<accession>A0A6A5Y351</accession>
<gene>
    <name evidence="2" type="ORF">BU24DRAFT_418816</name>
</gene>
<dbReference type="AlphaFoldDB" id="A0A6A5Y351"/>
<evidence type="ECO:0000256" key="1">
    <source>
        <dbReference type="SAM" id="MobiDB-lite"/>
    </source>
</evidence>
<proteinExistence type="predicted"/>
<dbReference type="OrthoDB" id="3913595at2759"/>
<name>A0A6A5Y351_9PLEO</name>
<dbReference type="Pfam" id="PF11709">
    <property type="entry name" value="Mit_ribos_Mrp51"/>
    <property type="match status" value="1"/>
</dbReference>
<dbReference type="EMBL" id="ML978067">
    <property type="protein sequence ID" value="KAF2019230.1"/>
    <property type="molecule type" value="Genomic_DNA"/>
</dbReference>
<dbReference type="GeneID" id="54284457"/>